<keyword evidence="4" id="KW-1185">Reference proteome</keyword>
<feature type="transmembrane region" description="Helical" evidence="2">
    <location>
        <begin position="6"/>
        <end position="29"/>
    </location>
</feature>
<protein>
    <submittedName>
        <fullName evidence="3">Uncharacterized protein</fullName>
    </submittedName>
</protein>
<gene>
    <name evidence="3" type="ORF">LJ657_43990</name>
</gene>
<feature type="region of interest" description="Disordered" evidence="1">
    <location>
        <begin position="65"/>
        <end position="87"/>
    </location>
</feature>
<reference evidence="3" key="1">
    <citation type="submission" date="2021-12" db="EMBL/GenBank/DDBJ databases">
        <authorList>
            <person name="Lee J.-H."/>
            <person name="Kim S.-B."/>
        </authorList>
    </citation>
    <scope>NUCLEOTIDE SEQUENCE</scope>
    <source>
        <strain evidence="3">NR30</strain>
    </source>
</reference>
<dbReference type="Proteomes" id="UP001108029">
    <property type="component" value="Unassembled WGS sequence"/>
</dbReference>
<sequence length="87" mass="9225">MDIMPGGISLALYALTVVCAAALLTLWFLTNRGRRNAGFASKGQLKRQMSARAVLRATEIRPSLARADAPPARASAVSLAKDRSAGR</sequence>
<dbReference type="AlphaFoldDB" id="A0A9Q3VZG8"/>
<evidence type="ECO:0000256" key="1">
    <source>
        <dbReference type="SAM" id="MobiDB-lite"/>
    </source>
</evidence>
<dbReference type="EMBL" id="JAJSBI010000039">
    <property type="protein sequence ID" value="MCD9880400.1"/>
    <property type="molecule type" value="Genomic_DNA"/>
</dbReference>
<comment type="caution">
    <text evidence="3">The sequence shown here is derived from an EMBL/GenBank/DDBJ whole genome shotgun (WGS) entry which is preliminary data.</text>
</comment>
<keyword evidence="2" id="KW-0812">Transmembrane</keyword>
<evidence type="ECO:0000313" key="4">
    <source>
        <dbReference type="Proteomes" id="UP001108029"/>
    </source>
</evidence>
<feature type="compositionally biased region" description="Low complexity" evidence="1">
    <location>
        <begin position="65"/>
        <end position="78"/>
    </location>
</feature>
<keyword evidence="2" id="KW-0472">Membrane</keyword>
<organism evidence="3 4">
    <name type="scientific">Streptomyces guryensis</name>
    <dbReference type="NCBI Taxonomy" id="2886947"/>
    <lineage>
        <taxon>Bacteria</taxon>
        <taxon>Bacillati</taxon>
        <taxon>Actinomycetota</taxon>
        <taxon>Actinomycetes</taxon>
        <taxon>Kitasatosporales</taxon>
        <taxon>Streptomycetaceae</taxon>
        <taxon>Streptomyces</taxon>
    </lineage>
</organism>
<dbReference type="RefSeq" id="WP_232655335.1">
    <property type="nucleotide sequence ID" value="NZ_JAJSBI010000039.1"/>
</dbReference>
<evidence type="ECO:0000256" key="2">
    <source>
        <dbReference type="SAM" id="Phobius"/>
    </source>
</evidence>
<accession>A0A9Q3VZG8</accession>
<proteinExistence type="predicted"/>
<keyword evidence="2" id="KW-1133">Transmembrane helix</keyword>
<evidence type="ECO:0000313" key="3">
    <source>
        <dbReference type="EMBL" id="MCD9880400.1"/>
    </source>
</evidence>
<name>A0A9Q3VZG8_9ACTN</name>